<keyword evidence="2" id="KW-1185">Reference proteome</keyword>
<sequence length="237" mass="25942">MRWLRTLPGIVFSIILAALVTWATTAALTRIDQKVEVARPVIVSVVTNPALVGAYAEDGISVVFPPGRAPIGKPGRGCRDFHDWALTNGSYDAGESKLQVVVQGNARYDVYLANLRAVVVGKAAPMSGIQAQCPYGSPVSPRRLAIDLDRPNPVAEYQSEEGGPFAFSIKQGETETFLVRASTETASYEWVMDLDVVVNGESTTVRIDDQGKPFRTSVVEEVSEKWLWDWESEWVLG</sequence>
<dbReference type="RefSeq" id="WP_331214419.1">
    <property type="nucleotide sequence ID" value="NZ_JAZGQK010000010.1"/>
</dbReference>
<evidence type="ECO:0000313" key="2">
    <source>
        <dbReference type="Proteomes" id="UP001332243"/>
    </source>
</evidence>
<comment type="caution">
    <text evidence="1">The sequence shown here is derived from an EMBL/GenBank/DDBJ whole genome shotgun (WGS) entry which is preliminary data.</text>
</comment>
<protein>
    <submittedName>
        <fullName evidence="1">Uncharacterized protein</fullName>
    </submittedName>
</protein>
<dbReference type="Proteomes" id="UP001332243">
    <property type="component" value="Unassembled WGS sequence"/>
</dbReference>
<accession>A0ABU7RS10</accession>
<evidence type="ECO:0000313" key="1">
    <source>
        <dbReference type="EMBL" id="MEE6259290.1"/>
    </source>
</evidence>
<dbReference type="EMBL" id="JAZGQK010000010">
    <property type="protein sequence ID" value="MEE6259290.1"/>
    <property type="molecule type" value="Genomic_DNA"/>
</dbReference>
<gene>
    <name evidence="1" type="ORF">V1633_12410</name>
</gene>
<organism evidence="1 2">
    <name type="scientific">Plantactinospora sonchi</name>
    <dbReference type="NCBI Taxonomy" id="1544735"/>
    <lineage>
        <taxon>Bacteria</taxon>
        <taxon>Bacillati</taxon>
        <taxon>Actinomycetota</taxon>
        <taxon>Actinomycetes</taxon>
        <taxon>Micromonosporales</taxon>
        <taxon>Micromonosporaceae</taxon>
        <taxon>Plantactinospora</taxon>
    </lineage>
</organism>
<name>A0ABU7RS10_9ACTN</name>
<proteinExistence type="predicted"/>
<reference evidence="1 2" key="1">
    <citation type="submission" date="2024-01" db="EMBL/GenBank/DDBJ databases">
        <title>Genome insights into Plantactinospora sonchi sp. nov.</title>
        <authorList>
            <person name="Wang L."/>
        </authorList>
    </citation>
    <scope>NUCLEOTIDE SEQUENCE [LARGE SCALE GENOMIC DNA]</scope>
    <source>
        <strain evidence="1 2">NEAU-QY2</strain>
    </source>
</reference>